<reference evidence="4" key="2">
    <citation type="submission" date="2013-07" db="EMBL/GenBank/DDBJ databases">
        <authorList>
            <consortium name="The Broad Institute Genome Sequencing Platform"/>
            <person name="Cuomo C."/>
            <person name="Litvintseva A."/>
            <person name="Chen Y."/>
            <person name="Heitman J."/>
            <person name="Sun S."/>
            <person name="Springer D."/>
            <person name="Dromer F."/>
            <person name="Young S.K."/>
            <person name="Zeng Q."/>
            <person name="Gargeya S."/>
            <person name="Fitzgerald M."/>
            <person name="Abouelleil A."/>
            <person name="Alvarado L."/>
            <person name="Berlin A.M."/>
            <person name="Chapman S.B."/>
            <person name="Dewar J."/>
            <person name="Goldberg J."/>
            <person name="Griggs A."/>
            <person name="Gujja S."/>
            <person name="Hansen M."/>
            <person name="Howarth C."/>
            <person name="Imamovic A."/>
            <person name="Larimer J."/>
            <person name="McCowan C."/>
            <person name="Murphy C."/>
            <person name="Pearson M."/>
            <person name="Priest M."/>
            <person name="Roberts A."/>
            <person name="Saif S."/>
            <person name="Shea T."/>
            <person name="Sykes S."/>
            <person name="Wortman J."/>
            <person name="Nusbaum C."/>
            <person name="Birren B."/>
        </authorList>
    </citation>
    <scope>NUCLEOTIDE SEQUENCE</scope>
    <source>
        <strain evidence="4">CBS 10117</strain>
    </source>
</reference>
<dbReference type="OrthoDB" id="18018at2759"/>
<evidence type="ECO:0000313" key="4">
    <source>
        <dbReference type="EMBL" id="WWC58363.1"/>
    </source>
</evidence>
<feature type="compositionally biased region" description="Basic and acidic residues" evidence="1">
    <location>
        <begin position="1"/>
        <end position="21"/>
    </location>
</feature>
<accession>A0A1A6AG83</accession>
<evidence type="ECO:0000256" key="1">
    <source>
        <dbReference type="SAM" id="MobiDB-lite"/>
    </source>
</evidence>
<dbReference type="EMBL" id="CP144530">
    <property type="protein sequence ID" value="WWC58363.1"/>
    <property type="molecule type" value="Genomic_DNA"/>
</dbReference>
<evidence type="ECO:0000259" key="2">
    <source>
        <dbReference type="Pfam" id="PF04419"/>
    </source>
</evidence>
<evidence type="ECO:0000313" key="3">
    <source>
        <dbReference type="EMBL" id="OBR89085.1"/>
    </source>
</evidence>
<dbReference type="InterPro" id="IPR007513">
    <property type="entry name" value="SERF-like_N"/>
</dbReference>
<evidence type="ECO:0000313" key="5">
    <source>
        <dbReference type="Proteomes" id="UP000078595"/>
    </source>
</evidence>
<organism evidence="3">
    <name type="scientific">Kwoniella dejecticola CBS 10117</name>
    <dbReference type="NCBI Taxonomy" id="1296121"/>
    <lineage>
        <taxon>Eukaryota</taxon>
        <taxon>Fungi</taxon>
        <taxon>Dikarya</taxon>
        <taxon>Basidiomycota</taxon>
        <taxon>Agaricomycotina</taxon>
        <taxon>Tremellomycetes</taxon>
        <taxon>Tremellales</taxon>
        <taxon>Cryptococcaceae</taxon>
        <taxon>Kwoniella</taxon>
    </lineage>
</organism>
<dbReference type="KEGG" id="kdj:28964606"/>
<feature type="region of interest" description="Disordered" evidence="1">
    <location>
        <begin position="52"/>
        <end position="93"/>
    </location>
</feature>
<protein>
    <recommendedName>
        <fullName evidence="2">Small EDRK-rich factor-like N-terminal domain-containing protein</fullName>
    </recommendedName>
</protein>
<keyword evidence="5" id="KW-1185">Reference proteome</keyword>
<dbReference type="RefSeq" id="XP_018266927.1">
    <property type="nucleotide sequence ID" value="XM_018404273.1"/>
</dbReference>
<gene>
    <name evidence="3" type="ORF">I303_00907</name>
    <name evidence="4" type="ORF">I303_100903</name>
</gene>
<dbReference type="EMBL" id="KI894027">
    <property type="protein sequence ID" value="OBR89085.1"/>
    <property type="molecule type" value="Genomic_DNA"/>
</dbReference>
<feature type="domain" description="Small EDRK-rich factor-like N-terminal" evidence="2">
    <location>
        <begin position="1"/>
        <end position="33"/>
    </location>
</feature>
<dbReference type="GeneID" id="28964606"/>
<reference evidence="3" key="1">
    <citation type="submission" date="2013-07" db="EMBL/GenBank/DDBJ databases">
        <title>The Genome Sequence of Cryptococcus dejecticola CBS10117.</title>
        <authorList>
            <consortium name="The Broad Institute Genome Sequencing Platform"/>
            <person name="Cuomo C."/>
            <person name="Litvintseva A."/>
            <person name="Chen Y."/>
            <person name="Heitman J."/>
            <person name="Sun S."/>
            <person name="Springer D."/>
            <person name="Dromer F."/>
            <person name="Young S.K."/>
            <person name="Zeng Q."/>
            <person name="Gargeya S."/>
            <person name="Fitzgerald M."/>
            <person name="Abouelleil A."/>
            <person name="Alvarado L."/>
            <person name="Berlin A.M."/>
            <person name="Chapman S.B."/>
            <person name="Dewar J."/>
            <person name="Goldberg J."/>
            <person name="Griggs A."/>
            <person name="Gujja S."/>
            <person name="Hansen M."/>
            <person name="Howarth C."/>
            <person name="Imamovic A."/>
            <person name="Larimer J."/>
            <person name="McCowan C."/>
            <person name="Murphy C."/>
            <person name="Pearson M."/>
            <person name="Priest M."/>
            <person name="Roberts A."/>
            <person name="Saif S."/>
            <person name="Shea T."/>
            <person name="Sykes S."/>
            <person name="Wortman J."/>
            <person name="Nusbaum C."/>
            <person name="Birren B."/>
        </authorList>
    </citation>
    <scope>NUCLEOTIDE SEQUENCE [LARGE SCALE GENOMIC DNA]</scope>
    <source>
        <strain evidence="3">CBS 10117</strain>
    </source>
</reference>
<dbReference type="STRING" id="1296121.A0A1A6AG83"/>
<dbReference type="Proteomes" id="UP000078595">
    <property type="component" value="Chromosome 1"/>
</dbReference>
<feature type="compositionally biased region" description="Polar residues" evidence="1">
    <location>
        <begin position="84"/>
        <end position="93"/>
    </location>
</feature>
<dbReference type="Pfam" id="PF04419">
    <property type="entry name" value="SERF-like_N"/>
    <property type="match status" value="1"/>
</dbReference>
<dbReference type="VEuPathDB" id="FungiDB:I303_00907"/>
<dbReference type="AlphaFoldDB" id="A0A1A6AG83"/>
<feature type="region of interest" description="Disordered" evidence="1">
    <location>
        <begin position="1"/>
        <end position="37"/>
    </location>
</feature>
<name>A0A1A6AG83_9TREE</name>
<feature type="compositionally biased region" description="Basic and acidic residues" evidence="1">
    <location>
        <begin position="65"/>
        <end position="82"/>
    </location>
</feature>
<sequence>MTRGDQRERDRAKKLKEEAGKGKKLAGSPQARREADAKAVAEKIRKDVITRHPDTNQVQAAKAKARAEAEAKGEVASFDKKIQQRQANAQQKK</sequence>
<reference evidence="4" key="3">
    <citation type="submission" date="2024-02" db="EMBL/GenBank/DDBJ databases">
        <title>Comparative genomics of Cryptococcus and Kwoniella reveals pathogenesis evolution and contrasting modes of karyotype evolution via chromosome fusion or intercentromeric recombination.</title>
        <authorList>
            <person name="Coelho M.A."/>
            <person name="David-Palma M."/>
            <person name="Shea T."/>
            <person name="Bowers K."/>
            <person name="McGinley-Smith S."/>
            <person name="Mohammad A.W."/>
            <person name="Gnirke A."/>
            <person name="Yurkov A.M."/>
            <person name="Nowrousian M."/>
            <person name="Sun S."/>
            <person name="Cuomo C.A."/>
            <person name="Heitman J."/>
        </authorList>
    </citation>
    <scope>NUCLEOTIDE SEQUENCE</scope>
    <source>
        <strain evidence="4">CBS 10117</strain>
    </source>
</reference>
<proteinExistence type="predicted"/>